<gene>
    <name evidence="1" type="ORF">KIH16_13065</name>
</gene>
<accession>A0ACD1DVT8</accession>
<evidence type="ECO:0000313" key="2">
    <source>
        <dbReference type="Proteomes" id="UP000682204"/>
    </source>
</evidence>
<protein>
    <submittedName>
        <fullName evidence="1">Methyl-accepting chemotaxis protein</fullName>
    </submittedName>
</protein>
<proteinExistence type="predicted"/>
<evidence type="ECO:0000313" key="1">
    <source>
        <dbReference type="EMBL" id="QVL36049.1"/>
    </source>
</evidence>
<sequence length="584" mass="61549">MTWLRSVKTFTKILLLIAISAVAVGAVGFIGYRAASRAGEDLVDLYENTVVPAILANDIRVHARVTERETFQLMLTDDPSQTTALINEIDRRVRLIEENLTIIHALELDEHDLRLLAEIERPRKAFMDARQAVILLARANRNREAYEEFLEKVNPLGEAYQTALRNFAAYQDESAQSEKEAVLASNAHASRLILFLSFGAVVLASLTGFLIGRSITRPLGRLETLVDRFAQGDLTVSFADRGRDEVASIAAGLDRMGGAIGKAIQAVASASDRLQQEAQSFAALAEEANAGVEEARSGVETVGSSMENLAAIGQELNASVEEVASGAGTAATRSTEVSGQVEEARAAGEAGREAADETVTNMQAVTTEAERSAQAVTELASKAAEIQKIVAVISGIADQTNLLALNAAIEAARAGEHGRGFAVVAEEVRKLAEESNGAARNIADLASSIAGDLASVREGSERNRDGAKAADGQVRNVSERIGQILQALQHIADSAQDLAAVSQEQAASSEEIASAVQDMAGKVSDANGVSRSVASQVTEVAQAAERVAQGAEGLSGISEELARHVAFFKLDGAAGLVAVAKEKG</sequence>
<organism evidence="1 2">
    <name type="scientific">Aminirod propionatiphilus</name>
    <dbReference type="NCBI Taxonomy" id="3415223"/>
    <lineage>
        <taxon>Bacteria</taxon>
        <taxon>Thermotogati</taxon>
        <taxon>Synergistota</taxon>
        <taxon>Synergistia</taxon>
        <taxon>Synergistales</taxon>
        <taxon>Aminiphilaceae</taxon>
        <taxon>Aminirod</taxon>
    </lineage>
</organism>
<keyword evidence="2" id="KW-1185">Reference proteome</keyword>
<dbReference type="EMBL" id="CP074691">
    <property type="protein sequence ID" value="QVL36049.1"/>
    <property type="molecule type" value="Genomic_DNA"/>
</dbReference>
<reference evidence="1" key="1">
    <citation type="submission" date="2021-05" db="EMBL/GenBank/DDBJ databases">
        <title>An isolated secondary fermenter in methanogenic hydrocarbon-degrading communities.</title>
        <authorList>
            <person name="Liu Y.-F."/>
            <person name="Liu Z.-l."/>
        </authorList>
    </citation>
    <scope>NUCLEOTIDE SEQUENCE</scope>
    <source>
        <strain evidence="1">L-13</strain>
    </source>
</reference>
<name>A0ACD1DVT8_9BACT</name>
<dbReference type="Proteomes" id="UP000682204">
    <property type="component" value="Chromosome"/>
</dbReference>